<dbReference type="Gene3D" id="1.10.1760.20">
    <property type="match status" value="1"/>
</dbReference>
<evidence type="ECO:0000313" key="3">
    <source>
        <dbReference type="Proteomes" id="UP000449710"/>
    </source>
</evidence>
<sequence length="199" mass="20601">MSTDSRLHSMGGFTRKQALGTKGLTLAGMLGALSIVLSMTPIGFIPLPTGINATTMHIPTIMAAILGGPITGTLVGLIFGVSSFLRANNPFFANPIIAILPRLLIGVVSYYSYVGIKVTLIEKFKMNSAKGKSAAIVGASVLGTATNTVGVLSLVYAFGYLPLSVVLTVAATNGIAEMIASGVIVLAVLKSLEKSRLFK</sequence>
<dbReference type="GO" id="GO:0022857">
    <property type="term" value="F:transmembrane transporter activity"/>
    <property type="evidence" value="ECO:0007669"/>
    <property type="project" value="InterPro"/>
</dbReference>
<protein>
    <submittedName>
        <fullName evidence="2">ECF transporter S component</fullName>
    </submittedName>
</protein>
<keyword evidence="1" id="KW-0812">Transmembrane</keyword>
<feature type="transmembrane region" description="Helical" evidence="1">
    <location>
        <begin position="26"/>
        <end position="49"/>
    </location>
</feature>
<organism evidence="2 3">
    <name type="scientific">Isachenkonia alkalipeptolytica</name>
    <dbReference type="NCBI Taxonomy" id="2565777"/>
    <lineage>
        <taxon>Bacteria</taxon>
        <taxon>Bacillati</taxon>
        <taxon>Bacillota</taxon>
        <taxon>Clostridia</taxon>
        <taxon>Eubacteriales</taxon>
        <taxon>Clostridiaceae</taxon>
        <taxon>Isachenkonia</taxon>
    </lineage>
</organism>
<feature type="transmembrane region" description="Helical" evidence="1">
    <location>
        <begin position="61"/>
        <end position="85"/>
    </location>
</feature>
<proteinExistence type="predicted"/>
<feature type="transmembrane region" description="Helical" evidence="1">
    <location>
        <begin position="134"/>
        <end position="159"/>
    </location>
</feature>
<name>A0AA44BF64_9CLOT</name>
<feature type="transmembrane region" description="Helical" evidence="1">
    <location>
        <begin position="91"/>
        <end position="113"/>
    </location>
</feature>
<dbReference type="Pfam" id="PF12822">
    <property type="entry name" value="ECF_trnsprt"/>
    <property type="match status" value="1"/>
</dbReference>
<accession>A0AA44BF64</accession>
<evidence type="ECO:0000313" key="2">
    <source>
        <dbReference type="EMBL" id="NBG89683.1"/>
    </source>
</evidence>
<dbReference type="AlphaFoldDB" id="A0AA44BF64"/>
<gene>
    <name evidence="2" type="ORF">ISALK_14450</name>
</gene>
<keyword evidence="1" id="KW-0472">Membrane</keyword>
<dbReference type="InterPro" id="IPR024529">
    <property type="entry name" value="ECF_trnsprt_substrate-spec"/>
</dbReference>
<reference evidence="2 3" key="1">
    <citation type="submission" date="2019-04" db="EMBL/GenBank/DDBJ databases">
        <title>Isachenkonia alkalipeptolytica gen. nov. sp. nov. a new anaerobic, alkiliphilic organothrophic bacterium capable to reduce synthesized ferrihydrite isolated from a soda lake.</title>
        <authorList>
            <person name="Toshchakov S.V."/>
            <person name="Zavarzina D.G."/>
            <person name="Zhilina T.N."/>
            <person name="Kostrikina N.A."/>
            <person name="Kublanov I.V."/>
        </authorList>
    </citation>
    <scope>NUCLEOTIDE SEQUENCE [LARGE SCALE GENOMIC DNA]</scope>
    <source>
        <strain evidence="2 3">Z-1701</strain>
    </source>
</reference>
<comment type="caution">
    <text evidence="2">The sequence shown here is derived from an EMBL/GenBank/DDBJ whole genome shotgun (WGS) entry which is preliminary data.</text>
</comment>
<feature type="transmembrane region" description="Helical" evidence="1">
    <location>
        <begin position="165"/>
        <end position="189"/>
    </location>
</feature>
<keyword evidence="1" id="KW-1133">Transmembrane helix</keyword>
<keyword evidence="3" id="KW-1185">Reference proteome</keyword>
<dbReference type="Proteomes" id="UP000449710">
    <property type="component" value="Unassembled WGS sequence"/>
</dbReference>
<evidence type="ECO:0000256" key="1">
    <source>
        <dbReference type="SAM" id="Phobius"/>
    </source>
</evidence>
<dbReference type="EMBL" id="SUMG01000044">
    <property type="protein sequence ID" value="NBG89683.1"/>
    <property type="molecule type" value="Genomic_DNA"/>
</dbReference>